<dbReference type="InterPro" id="IPR036380">
    <property type="entry name" value="Isochorismatase-like_sf"/>
</dbReference>
<organism evidence="3">
    <name type="scientific">Pseudomonas marincola</name>
    <dbReference type="NCBI Taxonomy" id="437900"/>
    <lineage>
        <taxon>Bacteria</taxon>
        <taxon>Pseudomonadati</taxon>
        <taxon>Pseudomonadota</taxon>
        <taxon>Gammaproteobacteria</taxon>
        <taxon>Pseudomonadales</taxon>
        <taxon>Pseudomonadaceae</taxon>
        <taxon>Pseudomonas</taxon>
    </lineage>
</organism>
<gene>
    <name evidence="3" type="primary">yddQ</name>
    <name evidence="3" type="ORF">PMYSY11_3714</name>
</gene>
<evidence type="ECO:0000313" key="3">
    <source>
        <dbReference type="EMBL" id="VEV98758.1"/>
    </source>
</evidence>
<dbReference type="PANTHER" id="PTHR43540:SF1">
    <property type="entry name" value="ISOCHORISMATASE HYDROLASE"/>
    <property type="match status" value="1"/>
</dbReference>
<dbReference type="Pfam" id="PF00857">
    <property type="entry name" value="Isochorismatase"/>
    <property type="match status" value="1"/>
</dbReference>
<accession>A0A653E819</accession>
<keyword evidence="1 3" id="KW-0378">Hydrolase</keyword>
<reference evidence="3" key="1">
    <citation type="submission" date="2019-02" db="EMBL/GenBank/DDBJ databases">
        <authorList>
            <consortium name="Genoscope - CEA"/>
            <person name="William W."/>
        </authorList>
    </citation>
    <scope>NUCLEOTIDE SEQUENCE [LARGE SCALE GENOMIC DNA]</scope>
    <source>
        <strain evidence="3">YSy11</strain>
    </source>
</reference>
<protein>
    <submittedName>
        <fullName evidence="3">Uncharacterized isochorismatase family protein YddQ</fullName>
        <ecNumber evidence="3">3.-.-.-</ecNumber>
    </submittedName>
</protein>
<proteinExistence type="predicted"/>
<sequence length="182" mass="19648">MSKHAVIVVDLQNEYLPTGNLPLHRIEQTISTAQAVVTKARKAGDLIINIRHESAEPDAPLFTKNTPAVQFIEAMAAQDDEPVIVKNFPNSFRETELKSILQAHAIDTLTVVGAMSHMCIDATVRAAADFGYPVTVVEDACTTLDLEFAGRKVPAPDVHAAFMAGLAFAYANVVNSAEYLKG</sequence>
<dbReference type="SUPFAM" id="SSF52499">
    <property type="entry name" value="Isochorismatase-like hydrolases"/>
    <property type="match status" value="1"/>
</dbReference>
<dbReference type="GO" id="GO:0016787">
    <property type="term" value="F:hydrolase activity"/>
    <property type="evidence" value="ECO:0007669"/>
    <property type="project" value="UniProtKB-KW"/>
</dbReference>
<dbReference type="CDD" id="cd01014">
    <property type="entry name" value="nicotinamidase_related"/>
    <property type="match status" value="1"/>
</dbReference>
<dbReference type="EMBL" id="LR215729">
    <property type="protein sequence ID" value="VEV98758.1"/>
    <property type="molecule type" value="Genomic_DNA"/>
</dbReference>
<dbReference type="Gene3D" id="3.40.50.850">
    <property type="entry name" value="Isochorismatase-like"/>
    <property type="match status" value="1"/>
</dbReference>
<evidence type="ECO:0000256" key="1">
    <source>
        <dbReference type="ARBA" id="ARBA00022801"/>
    </source>
</evidence>
<dbReference type="EC" id="3.-.-.-" evidence="3"/>
<dbReference type="PANTHER" id="PTHR43540">
    <property type="entry name" value="PEROXYUREIDOACRYLATE/UREIDOACRYLATE AMIDOHYDROLASE-RELATED"/>
    <property type="match status" value="1"/>
</dbReference>
<dbReference type="InterPro" id="IPR000868">
    <property type="entry name" value="Isochorismatase-like_dom"/>
</dbReference>
<name>A0A653E819_9PSED</name>
<dbReference type="RefSeq" id="WP_150549094.1">
    <property type="nucleotide sequence ID" value="NZ_LR215729.2"/>
</dbReference>
<dbReference type="InterPro" id="IPR050272">
    <property type="entry name" value="Isochorismatase-like_hydrls"/>
</dbReference>
<evidence type="ECO:0000259" key="2">
    <source>
        <dbReference type="Pfam" id="PF00857"/>
    </source>
</evidence>
<dbReference type="AlphaFoldDB" id="A0A653E819"/>
<feature type="domain" description="Isochorismatase-like" evidence="2">
    <location>
        <begin position="5"/>
        <end position="147"/>
    </location>
</feature>